<sequence>MTMASRFMAKKTTRRCHKSLYKSTVKEGKKRFNEAKVVLSGRNREKKPKCCWEEELQFSF</sequence>
<name>A0A0V0XK07_TRIPS</name>
<organism evidence="1 2">
    <name type="scientific">Trichinella pseudospiralis</name>
    <name type="common">Parasitic roundworm</name>
    <dbReference type="NCBI Taxonomy" id="6337"/>
    <lineage>
        <taxon>Eukaryota</taxon>
        <taxon>Metazoa</taxon>
        <taxon>Ecdysozoa</taxon>
        <taxon>Nematoda</taxon>
        <taxon>Enoplea</taxon>
        <taxon>Dorylaimia</taxon>
        <taxon>Trichinellida</taxon>
        <taxon>Trichinellidae</taxon>
        <taxon>Trichinella</taxon>
    </lineage>
</organism>
<reference evidence="1 2" key="1">
    <citation type="submission" date="2015-01" db="EMBL/GenBank/DDBJ databases">
        <title>Evolution of Trichinella species and genotypes.</title>
        <authorList>
            <person name="Korhonen P.K."/>
            <person name="Edoardo P."/>
            <person name="Giuseppe L.R."/>
            <person name="Gasser R.B."/>
        </authorList>
    </citation>
    <scope>NUCLEOTIDE SEQUENCE [LARGE SCALE GENOMIC DNA]</scope>
    <source>
        <strain evidence="1">ISS141</strain>
    </source>
</reference>
<dbReference type="AlphaFoldDB" id="A0A0V0XK07"/>
<dbReference type="Proteomes" id="UP000054815">
    <property type="component" value="Unassembled WGS sequence"/>
</dbReference>
<gene>
    <name evidence="1" type="ORF">T4E_505</name>
</gene>
<proteinExistence type="predicted"/>
<evidence type="ECO:0000313" key="2">
    <source>
        <dbReference type="Proteomes" id="UP000054815"/>
    </source>
</evidence>
<evidence type="ECO:0000313" key="1">
    <source>
        <dbReference type="EMBL" id="KRX88329.1"/>
    </source>
</evidence>
<accession>A0A0V0XK07</accession>
<dbReference type="EMBL" id="JYDU01000240">
    <property type="protein sequence ID" value="KRX88329.1"/>
    <property type="molecule type" value="Genomic_DNA"/>
</dbReference>
<protein>
    <submittedName>
        <fullName evidence="1">Uncharacterized protein</fullName>
    </submittedName>
</protein>
<comment type="caution">
    <text evidence="1">The sequence shown here is derived from an EMBL/GenBank/DDBJ whole genome shotgun (WGS) entry which is preliminary data.</text>
</comment>